<sequence>MMGGYCAHELFATETTLEQVMDPPSVIVSSPLKGNFETHLKFLGQFAAVEHVELRPQVGGTLEKIHFKDGDLVKKGDPLFTIDQTPYEIRYSQATAQLENAQAKLQLANQELTRAKVLKETDAGTTQNVEQRLADQQAASALVNVAKALVRDAKFDLDHASIIAPFSGKIGTHQVSVGNLIAGNRAGTGPTTLLTTIVSLDPIYLNFDMSEADYQTFQRQRMTEKGELASKVYVDLGDAKLNRTGTLDFVDNAIDRSSGTIRARATIPNKDLLLTPGGFARVRLALTSAESTLLVPDAAATPDQSNHIVLTVDHDGTVKPKRVEVGDLHDGMRVIKSGIGASDLVIIEGMASAAPGAKVKPMNAKTESVNQKNKE</sequence>
<dbReference type="AlphaFoldDB" id="A0A177MSR4"/>
<dbReference type="Gene3D" id="2.40.50.100">
    <property type="match status" value="1"/>
</dbReference>
<keyword evidence="3" id="KW-0175">Coiled coil</keyword>
<dbReference type="EMBL" id="LUUG01000045">
    <property type="protein sequence ID" value="OAI08323.1"/>
    <property type="molecule type" value="Genomic_DNA"/>
</dbReference>
<dbReference type="Gene3D" id="2.40.30.170">
    <property type="match status" value="1"/>
</dbReference>
<organism evidence="10 12">
    <name type="scientific">Methylomonas methanica</name>
    <dbReference type="NCBI Taxonomy" id="421"/>
    <lineage>
        <taxon>Bacteria</taxon>
        <taxon>Pseudomonadati</taxon>
        <taxon>Pseudomonadota</taxon>
        <taxon>Gammaproteobacteria</taxon>
        <taxon>Methylococcales</taxon>
        <taxon>Methylococcaceae</taxon>
        <taxon>Methylomonas</taxon>
    </lineage>
</organism>
<dbReference type="InterPro" id="IPR058625">
    <property type="entry name" value="MdtA-like_BSH"/>
</dbReference>
<feature type="domain" description="Multidrug resistance protein MdtA-like alpha-helical hairpin" evidence="5">
    <location>
        <begin position="91"/>
        <end position="159"/>
    </location>
</feature>
<dbReference type="PANTHER" id="PTHR30158:SF24">
    <property type="entry name" value="HLYD FAMILY SECRETION PROTEIN"/>
    <property type="match status" value="1"/>
</dbReference>
<dbReference type="InterPro" id="IPR058626">
    <property type="entry name" value="MdtA-like_b-barrel"/>
</dbReference>
<evidence type="ECO:0000313" key="11">
    <source>
        <dbReference type="Proteomes" id="UP000077763"/>
    </source>
</evidence>
<gene>
    <name evidence="10" type="ORF">A1332_07490</name>
    <name evidence="9" type="ORF">A1353_07690</name>
</gene>
<dbReference type="SUPFAM" id="SSF111369">
    <property type="entry name" value="HlyD-like secretion proteins"/>
    <property type="match status" value="1"/>
</dbReference>
<evidence type="ECO:0000256" key="4">
    <source>
        <dbReference type="SAM" id="MobiDB-lite"/>
    </source>
</evidence>
<feature type="region of interest" description="Disordered" evidence="4">
    <location>
        <begin position="356"/>
        <end position="375"/>
    </location>
</feature>
<evidence type="ECO:0000313" key="12">
    <source>
        <dbReference type="Proteomes" id="UP000078090"/>
    </source>
</evidence>
<dbReference type="InterPro" id="IPR058627">
    <property type="entry name" value="MdtA-like_C"/>
</dbReference>
<dbReference type="OrthoDB" id="9800613at2"/>
<feature type="compositionally biased region" description="Polar residues" evidence="4">
    <location>
        <begin position="365"/>
        <end position="375"/>
    </location>
</feature>
<feature type="coiled-coil region" evidence="3">
    <location>
        <begin position="91"/>
        <end position="118"/>
    </location>
</feature>
<comment type="subcellular location">
    <subcellularLocation>
        <location evidence="1">Cell inner membrane</location>
        <topology evidence="1">Lipid-anchor</topology>
    </subcellularLocation>
</comment>
<dbReference type="InterPro" id="IPR058624">
    <property type="entry name" value="MdtA-like_HH"/>
</dbReference>
<dbReference type="Proteomes" id="UP000078090">
    <property type="component" value="Unassembled WGS sequence"/>
</dbReference>
<evidence type="ECO:0000259" key="5">
    <source>
        <dbReference type="Pfam" id="PF25876"/>
    </source>
</evidence>
<dbReference type="NCBIfam" id="TIGR01730">
    <property type="entry name" value="RND_mfp"/>
    <property type="match status" value="1"/>
</dbReference>
<dbReference type="GO" id="GO:0030313">
    <property type="term" value="C:cell envelope"/>
    <property type="evidence" value="ECO:0007669"/>
    <property type="project" value="UniProtKB-SubCell"/>
</dbReference>
<proteinExistence type="inferred from homology"/>
<dbReference type="Pfam" id="PF25876">
    <property type="entry name" value="HH_MFP_RND"/>
    <property type="match status" value="1"/>
</dbReference>
<dbReference type="Pfam" id="PF25967">
    <property type="entry name" value="RND-MFP_C"/>
    <property type="match status" value="1"/>
</dbReference>
<dbReference type="PANTHER" id="PTHR30158">
    <property type="entry name" value="ACRA/E-RELATED COMPONENT OF DRUG EFFLUX TRANSPORTER"/>
    <property type="match status" value="1"/>
</dbReference>
<name>A0A177MSR4_METMH</name>
<evidence type="ECO:0000259" key="8">
    <source>
        <dbReference type="Pfam" id="PF25967"/>
    </source>
</evidence>
<protein>
    <submittedName>
        <fullName evidence="10">Efflux transporter periplasmic adaptor subunit</fullName>
    </submittedName>
</protein>
<dbReference type="Proteomes" id="UP000077763">
    <property type="component" value="Unassembled WGS sequence"/>
</dbReference>
<dbReference type="Gene3D" id="1.10.287.470">
    <property type="entry name" value="Helix hairpin bin"/>
    <property type="match status" value="1"/>
</dbReference>
<evidence type="ECO:0000256" key="3">
    <source>
        <dbReference type="SAM" id="Coils"/>
    </source>
</evidence>
<dbReference type="GO" id="GO:0046677">
    <property type="term" value="P:response to antibiotic"/>
    <property type="evidence" value="ECO:0007669"/>
    <property type="project" value="TreeGrafter"/>
</dbReference>
<evidence type="ECO:0000259" key="7">
    <source>
        <dbReference type="Pfam" id="PF25944"/>
    </source>
</evidence>
<evidence type="ECO:0000256" key="1">
    <source>
        <dbReference type="ARBA" id="ARBA00004519"/>
    </source>
</evidence>
<dbReference type="EMBL" id="LUUH01000029">
    <property type="protein sequence ID" value="OAI07228.1"/>
    <property type="molecule type" value="Genomic_DNA"/>
</dbReference>
<dbReference type="GO" id="GO:0022857">
    <property type="term" value="F:transmembrane transporter activity"/>
    <property type="evidence" value="ECO:0007669"/>
    <property type="project" value="InterPro"/>
</dbReference>
<accession>A0A177MSR4</accession>
<evidence type="ECO:0000313" key="10">
    <source>
        <dbReference type="EMBL" id="OAI08323.1"/>
    </source>
</evidence>
<dbReference type="Pfam" id="PF25917">
    <property type="entry name" value="BSH_RND"/>
    <property type="match status" value="1"/>
</dbReference>
<feature type="domain" description="Multidrug resistance protein MdtA-like barrel-sandwich hybrid" evidence="6">
    <location>
        <begin position="51"/>
        <end position="184"/>
    </location>
</feature>
<dbReference type="GO" id="GO:0005886">
    <property type="term" value="C:plasma membrane"/>
    <property type="evidence" value="ECO:0007669"/>
    <property type="project" value="TreeGrafter"/>
</dbReference>
<evidence type="ECO:0000313" key="9">
    <source>
        <dbReference type="EMBL" id="OAI07228.1"/>
    </source>
</evidence>
<feature type="domain" description="Multidrug resistance protein MdtA-like C-terminal permuted SH3" evidence="8">
    <location>
        <begin position="293"/>
        <end position="350"/>
    </location>
</feature>
<dbReference type="InterPro" id="IPR006143">
    <property type="entry name" value="RND_pump_MFP"/>
</dbReference>
<comment type="similarity">
    <text evidence="2">Belongs to the membrane fusion protein (MFP) (TC 8.A.1) family.</text>
</comment>
<feature type="domain" description="Multidrug resistance protein MdtA-like beta-barrel" evidence="7">
    <location>
        <begin position="202"/>
        <end position="287"/>
    </location>
</feature>
<dbReference type="Gene3D" id="2.40.420.20">
    <property type="match status" value="1"/>
</dbReference>
<comment type="caution">
    <text evidence="10">The sequence shown here is derived from an EMBL/GenBank/DDBJ whole genome shotgun (WGS) entry which is preliminary data.</text>
</comment>
<evidence type="ECO:0000256" key="2">
    <source>
        <dbReference type="ARBA" id="ARBA00009477"/>
    </source>
</evidence>
<evidence type="ECO:0000259" key="6">
    <source>
        <dbReference type="Pfam" id="PF25917"/>
    </source>
</evidence>
<dbReference type="Pfam" id="PF25944">
    <property type="entry name" value="Beta-barrel_RND"/>
    <property type="match status" value="1"/>
</dbReference>
<reference evidence="11 12" key="1">
    <citation type="submission" date="2016-03" db="EMBL/GenBank/DDBJ databases">
        <authorList>
            <person name="Ploux O."/>
        </authorList>
    </citation>
    <scope>NUCLEOTIDE SEQUENCE [LARGE SCALE GENOMIC DNA]</scope>
    <source>
        <strain evidence="10 12">R-45363</strain>
        <strain evidence="9 11">R-45371</strain>
    </source>
</reference>